<feature type="region of interest" description="Disordered" evidence="1">
    <location>
        <begin position="48"/>
        <end position="79"/>
    </location>
</feature>
<dbReference type="InParanoid" id="E6W3J1"/>
<keyword evidence="3" id="KW-1185">Reference proteome</keyword>
<dbReference type="EMBL" id="CP002432">
    <property type="protein sequence ID" value="ADU65784.1"/>
    <property type="molecule type" value="Genomic_DNA"/>
</dbReference>
<dbReference type="Proteomes" id="UP000002572">
    <property type="component" value="Chromosome"/>
</dbReference>
<dbReference type="AlphaFoldDB" id="E6W3J1"/>
<dbReference type="Pfam" id="PF10116">
    <property type="entry name" value="Host_attach"/>
    <property type="match status" value="1"/>
</dbReference>
<dbReference type="InterPro" id="IPR019291">
    <property type="entry name" value="Host_attachment_protein"/>
</dbReference>
<evidence type="ECO:0000313" key="3">
    <source>
        <dbReference type="Proteomes" id="UP000002572"/>
    </source>
</evidence>
<protein>
    <submittedName>
        <fullName evidence="2">Host attachment protein</fullName>
    </submittedName>
</protein>
<dbReference type="RefSeq" id="WP_013505665.1">
    <property type="nucleotide sequence ID" value="NC_014836.1"/>
</dbReference>
<gene>
    <name evidence="2" type="ordered locus">Selin_1049</name>
</gene>
<dbReference type="OrthoDB" id="329419at2"/>
<dbReference type="HOGENOM" id="CLU_105864_2_0_0"/>
<evidence type="ECO:0000256" key="1">
    <source>
        <dbReference type="SAM" id="MobiDB-lite"/>
    </source>
</evidence>
<proteinExistence type="predicted"/>
<feature type="compositionally biased region" description="Polar residues" evidence="1">
    <location>
        <begin position="58"/>
        <end position="74"/>
    </location>
</feature>
<dbReference type="eggNOG" id="COG5622">
    <property type="taxonomic scope" value="Bacteria"/>
</dbReference>
<reference evidence="2 3" key="1">
    <citation type="submission" date="2010-12" db="EMBL/GenBank/DDBJ databases">
        <title>Complete sequence of Desulfurispirillum indicum S5.</title>
        <authorList>
            <consortium name="US DOE Joint Genome Institute"/>
            <person name="Lucas S."/>
            <person name="Copeland A."/>
            <person name="Lapidus A."/>
            <person name="Cheng J.-F."/>
            <person name="Goodwin L."/>
            <person name="Pitluck S."/>
            <person name="Chertkov O."/>
            <person name="Held B."/>
            <person name="Detter J.C."/>
            <person name="Han C."/>
            <person name="Tapia R."/>
            <person name="Land M."/>
            <person name="Hauser L."/>
            <person name="Kyrpides N."/>
            <person name="Ivanova N."/>
            <person name="Mikhailova N."/>
            <person name="Haggblom M."/>
            <person name="Rauschenbach I."/>
            <person name="Bini E."/>
            <person name="Woyke T."/>
        </authorList>
    </citation>
    <scope>NUCLEOTIDE SEQUENCE [LARGE SCALE GENOMIC DNA]</scope>
    <source>
        <strain evidence="3">ATCC BAA-1389 / DSM 22839 / S5</strain>
    </source>
</reference>
<dbReference type="KEGG" id="din:Selin_1049"/>
<accession>E6W3J1</accession>
<name>E6W3J1_DESIS</name>
<dbReference type="STRING" id="653733.Selin_1049"/>
<evidence type="ECO:0000313" key="2">
    <source>
        <dbReference type="EMBL" id="ADU65784.1"/>
    </source>
</evidence>
<organism evidence="2 3">
    <name type="scientific">Desulfurispirillum indicum (strain ATCC BAA-1389 / DSM 22839 / S5)</name>
    <dbReference type="NCBI Taxonomy" id="653733"/>
    <lineage>
        <taxon>Bacteria</taxon>
        <taxon>Pseudomonadati</taxon>
        <taxon>Chrysiogenota</taxon>
        <taxon>Chrysiogenia</taxon>
        <taxon>Chrysiogenales</taxon>
        <taxon>Chrysiogenaceae</taxon>
        <taxon>Desulfurispirillum</taxon>
    </lineage>
</organism>
<sequence>MNTPHFQMSKVIILVADASRARLLAVESPTGPLMELESLVNPAARLRQQDLSSDRQGRSFQSAGTGRSAMAETTTPKEQETAVFARELTQNLQERRKQGELEKLYVVAPPAFLGELRKHLGAEVASVVVAEIDKDYTRLDARELREKLPQYLK</sequence>